<feature type="region of interest" description="Disordered" evidence="1">
    <location>
        <begin position="974"/>
        <end position="1010"/>
    </location>
</feature>
<accession>A0A6J7JC11</accession>
<evidence type="ECO:0000313" key="3">
    <source>
        <dbReference type="EMBL" id="CAB4940174.1"/>
    </source>
</evidence>
<feature type="compositionally biased region" description="Gly residues" evidence="1">
    <location>
        <begin position="984"/>
        <end position="1010"/>
    </location>
</feature>
<dbReference type="Pfam" id="PF18731">
    <property type="entry name" value="HEPN_Swt1"/>
    <property type="match status" value="1"/>
</dbReference>
<dbReference type="InterPro" id="IPR041650">
    <property type="entry name" value="HEPN_Swt1"/>
</dbReference>
<dbReference type="InterPro" id="IPR007555">
    <property type="entry name" value="DUF499"/>
</dbReference>
<proteinExistence type="predicted"/>
<protein>
    <submittedName>
        <fullName evidence="3">Unannotated protein</fullName>
    </submittedName>
</protein>
<name>A0A6J7JC11_9ZZZZ</name>
<gene>
    <name evidence="3" type="ORF">UFOPK3785_00126</name>
</gene>
<sequence>MAISNSERIGKGLDALRDGLQPVCERVWLAEYGENWVEVVNQRDQHAVGVPTPSDLAWLLKGMHNTWNESWKQFLGAAERGYTSELREARNRWAHQDAFNSDDTARVLDTAERLLKAINAAEQVSTVTNLRRELQRQVFEEQARSERRKDASKPTEGEPLAGLKSWREIVTPHTDVASGNFEQAEFAADLYQVATNNADEEYQDPIAFFRRTYLTSGLSELLTKAASRLSGSFGDPVIDLQTNFGGGKTHSMIALYHLASGVPSSQLPGVGELLEEKGIELPDSIARAVVSGQWLSPSSPNTKPDGTVTRTVWGEIAWQLAGKAGYELVAEADRDGTNPGTRLIDLFRLAGPSIVLIDEWVAYARQLPSRESDPRLIGGTFDDQFTFAQALTEAAAAVDNVVVLVSIPASDVEVGGDKGKDALARLTLVVRRKSAQWKPADDDESFEIVRRRLFEPMTPEDARVRDGVIKAFIDYYRDKSGDFPSGVSEAEYRRRMELSYPIHPEMFDRLYGDWSTLDRFQRTRGVLRLMATVISVLWQRGDSNLLIMPGTLPIDDQRVASELVKYLDDGWDPVIRTDIDGANALPLKIDQANKNLGRYSATRRVARAVFLASAPREESRRGIDIKNITLGVAQPGEASGTFADALRRLSGEATYVYADGNQYWYSLRANITRLATDRALSNFSDENADDEIRRRLRDIGGLGPFAAVHPFPDGPGDVVDDDDGVHLVILSPQHPHIANQGETAALVMAEQILSQRSAGPRLNRNLLVFCAANEARMTELRAGVCNYLAWKSIADEAAVLEMTEGDKRLTATKLSESNDTVTQRVFETFAHILVPDQQPGTRDIEWHQTKPSGAGSLPERIARKLESEERLITSYGGVRVRMDLDRIPLWTERNDVSVEALWKNYSQLLYLPRLANSAVMNEAISNGVANFDWEQETFAYAEGFKDDKWVGLRTAEIVNPRPGGFVVSPVAAGAQQRAEPGPGGPGVGLGAETGGTGPVGPGPTGGTGGTGGVAPTGTSAAQHPTRYYGQFKLDSVRAIRQMEDILTNIVNQLARSDGASTSIVVEINSESTGFDDAVKRTVTENANHLGVQAQEFES</sequence>
<reference evidence="3" key="1">
    <citation type="submission" date="2020-05" db="EMBL/GenBank/DDBJ databases">
        <authorList>
            <person name="Chiriac C."/>
            <person name="Salcher M."/>
            <person name="Ghai R."/>
            <person name="Kavagutti S V."/>
        </authorList>
    </citation>
    <scope>NUCLEOTIDE SEQUENCE</scope>
</reference>
<evidence type="ECO:0000256" key="1">
    <source>
        <dbReference type="SAM" id="MobiDB-lite"/>
    </source>
</evidence>
<dbReference type="Pfam" id="PF04465">
    <property type="entry name" value="DUF499"/>
    <property type="match status" value="1"/>
</dbReference>
<feature type="compositionally biased region" description="Basic and acidic residues" evidence="1">
    <location>
        <begin position="140"/>
        <end position="156"/>
    </location>
</feature>
<feature type="domain" description="Swt1-like HEPN" evidence="2">
    <location>
        <begin position="11"/>
        <end position="119"/>
    </location>
</feature>
<dbReference type="EMBL" id="CAFBNJ010000003">
    <property type="protein sequence ID" value="CAB4940174.1"/>
    <property type="molecule type" value="Genomic_DNA"/>
</dbReference>
<organism evidence="3">
    <name type="scientific">freshwater metagenome</name>
    <dbReference type="NCBI Taxonomy" id="449393"/>
    <lineage>
        <taxon>unclassified sequences</taxon>
        <taxon>metagenomes</taxon>
        <taxon>ecological metagenomes</taxon>
    </lineage>
</organism>
<feature type="region of interest" description="Disordered" evidence="1">
    <location>
        <begin position="140"/>
        <end position="159"/>
    </location>
</feature>
<dbReference type="AlphaFoldDB" id="A0A6J7JC11"/>
<evidence type="ECO:0000259" key="2">
    <source>
        <dbReference type="Pfam" id="PF18731"/>
    </source>
</evidence>